<dbReference type="EMBL" id="QEAQ01000047">
    <property type="protein sequence ID" value="TPX57780.1"/>
    <property type="molecule type" value="Genomic_DNA"/>
</dbReference>
<reference evidence="8 9" key="1">
    <citation type="journal article" date="2019" name="Sci. Rep.">
        <title>Comparative genomics of chytrid fungi reveal insights into the obligate biotrophic and pathogenic lifestyle of Synchytrium endobioticum.</title>
        <authorList>
            <person name="van de Vossenberg B.T.L.H."/>
            <person name="Warris S."/>
            <person name="Nguyen H.D.T."/>
            <person name="van Gent-Pelzer M.P.E."/>
            <person name="Joly D.L."/>
            <person name="van de Geest H.C."/>
            <person name="Bonants P.J.M."/>
            <person name="Smith D.S."/>
            <person name="Levesque C.A."/>
            <person name="van der Lee T.A.J."/>
        </authorList>
    </citation>
    <scope>NUCLEOTIDE SEQUENCE [LARGE SCALE GENOMIC DNA]</scope>
    <source>
        <strain evidence="8 9">CBS 809.83</strain>
    </source>
</reference>
<dbReference type="AlphaFoldDB" id="A0A507E3U8"/>
<dbReference type="STRING" id="109895.A0A507E3U8"/>
<dbReference type="PANTHER" id="PTHR43077">
    <property type="entry name" value="TRANSPORT PERMEASE YVFS-RELATED"/>
    <property type="match status" value="1"/>
</dbReference>
<dbReference type="PANTHER" id="PTHR43077:SF10">
    <property type="entry name" value="TRANSPORT PERMEASE PROTEIN"/>
    <property type="match status" value="1"/>
</dbReference>
<feature type="transmembrane region" description="Helical" evidence="6">
    <location>
        <begin position="73"/>
        <end position="92"/>
    </location>
</feature>
<keyword evidence="4 6" id="KW-0472">Membrane</keyword>
<comment type="caution">
    <text evidence="8">The sequence shown here is derived from an EMBL/GenBank/DDBJ whole genome shotgun (WGS) entry which is preliminary data.</text>
</comment>
<evidence type="ECO:0000256" key="6">
    <source>
        <dbReference type="SAM" id="Phobius"/>
    </source>
</evidence>
<evidence type="ECO:0000256" key="3">
    <source>
        <dbReference type="ARBA" id="ARBA00022989"/>
    </source>
</evidence>
<dbReference type="Proteomes" id="UP000318582">
    <property type="component" value="Unassembled WGS sequence"/>
</dbReference>
<evidence type="ECO:0000313" key="8">
    <source>
        <dbReference type="EMBL" id="TPX57780.1"/>
    </source>
</evidence>
<dbReference type="Gene3D" id="3.40.1710.10">
    <property type="entry name" value="abc type-2 transporter like domain"/>
    <property type="match status" value="1"/>
</dbReference>
<feature type="transmembrane region" description="Helical" evidence="6">
    <location>
        <begin position="379"/>
        <end position="398"/>
    </location>
</feature>
<feature type="transmembrane region" description="Helical" evidence="6">
    <location>
        <begin position="334"/>
        <end position="359"/>
    </location>
</feature>
<feature type="transmembrane region" description="Helical" evidence="6">
    <location>
        <begin position="437"/>
        <end position="458"/>
    </location>
</feature>
<evidence type="ECO:0000256" key="1">
    <source>
        <dbReference type="ARBA" id="ARBA00004141"/>
    </source>
</evidence>
<keyword evidence="3 6" id="KW-1133">Transmembrane helix</keyword>
<feature type="region of interest" description="Disordered" evidence="5">
    <location>
        <begin position="14"/>
        <end position="37"/>
    </location>
</feature>
<keyword evidence="9" id="KW-1185">Reference proteome</keyword>
<evidence type="ECO:0000256" key="5">
    <source>
        <dbReference type="SAM" id="MobiDB-lite"/>
    </source>
</evidence>
<feature type="transmembrane region" description="Helical" evidence="6">
    <location>
        <begin position="284"/>
        <end position="304"/>
    </location>
</feature>
<dbReference type="GO" id="GO:0016020">
    <property type="term" value="C:membrane"/>
    <property type="evidence" value="ECO:0007669"/>
    <property type="project" value="UniProtKB-SubCell"/>
</dbReference>
<name>A0A507E3U8_9FUNG</name>
<protein>
    <recommendedName>
        <fullName evidence="7">DUF3533 domain-containing protein</fullName>
    </recommendedName>
</protein>
<evidence type="ECO:0000256" key="2">
    <source>
        <dbReference type="ARBA" id="ARBA00022692"/>
    </source>
</evidence>
<gene>
    <name evidence="8" type="ORF">PhCBS80983_g03567</name>
</gene>
<dbReference type="InterPro" id="IPR022703">
    <property type="entry name" value="DUF3533"/>
</dbReference>
<evidence type="ECO:0000313" key="9">
    <source>
        <dbReference type="Proteomes" id="UP000318582"/>
    </source>
</evidence>
<comment type="subcellular location">
    <subcellularLocation>
        <location evidence="1">Membrane</location>
        <topology evidence="1">Multi-pass membrane protein</topology>
    </subcellularLocation>
</comment>
<evidence type="ECO:0000256" key="4">
    <source>
        <dbReference type="ARBA" id="ARBA00023136"/>
    </source>
</evidence>
<organism evidence="8 9">
    <name type="scientific">Powellomyces hirtus</name>
    <dbReference type="NCBI Taxonomy" id="109895"/>
    <lineage>
        <taxon>Eukaryota</taxon>
        <taxon>Fungi</taxon>
        <taxon>Fungi incertae sedis</taxon>
        <taxon>Chytridiomycota</taxon>
        <taxon>Chytridiomycota incertae sedis</taxon>
        <taxon>Chytridiomycetes</taxon>
        <taxon>Spizellomycetales</taxon>
        <taxon>Powellomycetaceae</taxon>
        <taxon>Powellomyces</taxon>
    </lineage>
</organism>
<accession>A0A507E3U8</accession>
<feature type="compositionally biased region" description="Polar residues" evidence="5">
    <location>
        <begin position="22"/>
        <end position="36"/>
    </location>
</feature>
<proteinExistence type="predicted"/>
<keyword evidence="2 6" id="KW-0812">Transmembrane</keyword>
<feature type="domain" description="DUF3533" evidence="7">
    <location>
        <begin position="79"/>
        <end position="309"/>
    </location>
</feature>
<dbReference type="InterPro" id="IPR051328">
    <property type="entry name" value="T7SS_ABC-Transporter"/>
</dbReference>
<sequence>MGIGKEETDWPEVAGLEKDGLDTTNATPMGSATADNKSLKDDSVSVRTAATVLQKTSWWLEHSVFSHVWSPQILILWIVTGIVVVLYGLMYLGPTMDPLSYLHRAPVAIVNNDAGYTTLSSLTNEAAALVNSLTRGIPMGTVFTQGLLGNDAIRSRLAWYNATGITHDSAIAQVDSGDYWGIIYIPSNFSDNFVTNLNLNTSTPVAQTQMSMEYIFDQGRSFTISNFINQIVTASVTGVTNGLALSLANSTASQPALVKPAFYINPVYLASGRMHPVIKFGYNLATYIVLLLMWLGSMMSVTVIHKLFIAKIPHLTGVKVAEGLPPARFSSQQIVAASFLLGLAFSLFHAFLAWCILYGLGGSEAFQGGSPVICGVDGLAVPASLLLIFQIVSSGGIVDHIAMPGFMKLGYAFPFFWGLHAMKAYMFGSLVNELYKSYLVLAAWAVGATILAMVIGSLKVSKWRNTKLASEAQEALTVLGGTMRAV</sequence>
<dbReference type="Pfam" id="PF12051">
    <property type="entry name" value="DUF3533"/>
    <property type="match status" value="1"/>
</dbReference>
<evidence type="ECO:0000259" key="7">
    <source>
        <dbReference type="Pfam" id="PF12051"/>
    </source>
</evidence>
<feature type="transmembrane region" description="Helical" evidence="6">
    <location>
        <begin position="410"/>
        <end position="431"/>
    </location>
</feature>